<evidence type="ECO:0000256" key="2">
    <source>
        <dbReference type="ARBA" id="ARBA00023125"/>
    </source>
</evidence>
<keyword evidence="2" id="KW-0238">DNA-binding</keyword>
<evidence type="ECO:0000259" key="4">
    <source>
        <dbReference type="PROSITE" id="PS51077"/>
    </source>
</evidence>
<dbReference type="InterPro" id="IPR029016">
    <property type="entry name" value="GAF-like_dom_sf"/>
</dbReference>
<dbReference type="InterPro" id="IPR005471">
    <property type="entry name" value="Tscrpt_reg_IclR_N"/>
</dbReference>
<comment type="caution">
    <text evidence="6">The sequence shown here is derived from an EMBL/GenBank/DDBJ whole genome shotgun (WGS) entry which is preliminary data.</text>
</comment>
<dbReference type="Pfam" id="PF01614">
    <property type="entry name" value="IclR_C"/>
    <property type="match status" value="1"/>
</dbReference>
<keyword evidence="7" id="KW-1185">Reference proteome</keyword>
<dbReference type="PROSITE" id="PS51078">
    <property type="entry name" value="ICLR_ED"/>
    <property type="match status" value="1"/>
</dbReference>
<organism evidence="6 7">
    <name type="scientific">Banduia mediterranea</name>
    <dbReference type="NCBI Taxonomy" id="3075609"/>
    <lineage>
        <taxon>Bacteria</taxon>
        <taxon>Pseudomonadati</taxon>
        <taxon>Pseudomonadota</taxon>
        <taxon>Gammaproteobacteria</taxon>
        <taxon>Nevskiales</taxon>
        <taxon>Algiphilaceae</taxon>
        <taxon>Banduia</taxon>
    </lineage>
</organism>
<dbReference type="InterPro" id="IPR014757">
    <property type="entry name" value="Tscrpt_reg_IclR_C"/>
</dbReference>
<gene>
    <name evidence="6" type="ORF">RM530_08310</name>
</gene>
<evidence type="ECO:0000256" key="1">
    <source>
        <dbReference type="ARBA" id="ARBA00023015"/>
    </source>
</evidence>
<dbReference type="PANTHER" id="PTHR30136:SF33">
    <property type="entry name" value="TRANSCRIPTIONAL REGULATORY PROTEIN"/>
    <property type="match status" value="1"/>
</dbReference>
<dbReference type="PROSITE" id="PS51077">
    <property type="entry name" value="HTH_ICLR"/>
    <property type="match status" value="1"/>
</dbReference>
<evidence type="ECO:0000259" key="5">
    <source>
        <dbReference type="PROSITE" id="PS51078"/>
    </source>
</evidence>
<protein>
    <submittedName>
        <fullName evidence="6">IclR family transcriptional regulator</fullName>
    </submittedName>
</protein>
<dbReference type="EMBL" id="JAVRIC010000009">
    <property type="protein sequence ID" value="MDT0497366.1"/>
    <property type="molecule type" value="Genomic_DNA"/>
</dbReference>
<evidence type="ECO:0000313" key="6">
    <source>
        <dbReference type="EMBL" id="MDT0497366.1"/>
    </source>
</evidence>
<dbReference type="InterPro" id="IPR036390">
    <property type="entry name" value="WH_DNA-bd_sf"/>
</dbReference>
<sequence length="269" mass="29703">MPDDYAERPDTAGSKDRQFVTALARGLSVLRCWKGGDKYLGNRDIAARTGLPKPTVSRLTHTLTELGYLDYSETLEKYSLGVGVLALGHAYLANQSVREVARPLMQALAEAFEATVLLGTPDQTHMVVVEVCHGNENFLLKRDVGQRVPHCTTALGRAYLAALPASEREQAIRRLQTHSHGADWARARAGIDQACADYQRYGFVFSLGEWRPQVYAAGVPLVSQDASRIFAINCSGPLYAMTRKRIVQDIGPRLLQMRDQIISTLGGRF</sequence>
<dbReference type="RefSeq" id="WP_311364760.1">
    <property type="nucleotide sequence ID" value="NZ_JAVRIC010000009.1"/>
</dbReference>
<dbReference type="InterPro" id="IPR050707">
    <property type="entry name" value="HTH_MetabolicPath_Reg"/>
</dbReference>
<dbReference type="Pfam" id="PF09339">
    <property type="entry name" value="HTH_IclR"/>
    <property type="match status" value="1"/>
</dbReference>
<name>A0ABU2WHL0_9GAMM</name>
<proteinExistence type="predicted"/>
<reference evidence="6 7" key="1">
    <citation type="submission" date="2023-09" db="EMBL/GenBank/DDBJ databases">
        <authorList>
            <person name="Rey-Velasco X."/>
        </authorList>
    </citation>
    <scope>NUCLEOTIDE SEQUENCE [LARGE SCALE GENOMIC DNA]</scope>
    <source>
        <strain evidence="6 7">W345</strain>
    </source>
</reference>
<dbReference type="SUPFAM" id="SSF46785">
    <property type="entry name" value="Winged helix' DNA-binding domain"/>
    <property type="match status" value="1"/>
</dbReference>
<keyword evidence="3" id="KW-0804">Transcription</keyword>
<feature type="domain" description="IclR-ED" evidence="5">
    <location>
        <begin position="83"/>
        <end position="267"/>
    </location>
</feature>
<dbReference type="Gene3D" id="3.30.450.40">
    <property type="match status" value="1"/>
</dbReference>
<dbReference type="InterPro" id="IPR036388">
    <property type="entry name" value="WH-like_DNA-bd_sf"/>
</dbReference>
<dbReference type="PANTHER" id="PTHR30136">
    <property type="entry name" value="HELIX-TURN-HELIX TRANSCRIPTIONAL REGULATOR, ICLR FAMILY"/>
    <property type="match status" value="1"/>
</dbReference>
<keyword evidence="1" id="KW-0805">Transcription regulation</keyword>
<dbReference type="Proteomes" id="UP001254608">
    <property type="component" value="Unassembled WGS sequence"/>
</dbReference>
<dbReference type="Gene3D" id="1.10.10.10">
    <property type="entry name" value="Winged helix-like DNA-binding domain superfamily/Winged helix DNA-binding domain"/>
    <property type="match status" value="1"/>
</dbReference>
<evidence type="ECO:0000256" key="3">
    <source>
        <dbReference type="ARBA" id="ARBA00023163"/>
    </source>
</evidence>
<dbReference type="SMART" id="SM00346">
    <property type="entry name" value="HTH_ICLR"/>
    <property type="match status" value="1"/>
</dbReference>
<accession>A0ABU2WHL0</accession>
<dbReference type="SUPFAM" id="SSF55781">
    <property type="entry name" value="GAF domain-like"/>
    <property type="match status" value="1"/>
</dbReference>
<feature type="domain" description="HTH iclR-type" evidence="4">
    <location>
        <begin position="20"/>
        <end position="82"/>
    </location>
</feature>
<evidence type="ECO:0000313" key="7">
    <source>
        <dbReference type="Proteomes" id="UP001254608"/>
    </source>
</evidence>